<dbReference type="Pfam" id="PF13400">
    <property type="entry name" value="Tad"/>
    <property type="match status" value="1"/>
</dbReference>
<evidence type="ECO:0000313" key="3">
    <source>
        <dbReference type="EMBL" id="ACL66349.1"/>
    </source>
</evidence>
<feature type="domain" description="Putative Flp pilus-assembly TadG-like N-terminal" evidence="2">
    <location>
        <begin position="3"/>
        <end position="34"/>
    </location>
</feature>
<dbReference type="AlphaFoldDB" id="B8JFH2"/>
<dbReference type="HOGENOM" id="CLU_766484_0_0_7"/>
<dbReference type="KEGG" id="acp:A2cp1_3014"/>
<dbReference type="EMBL" id="CP001359">
    <property type="protein sequence ID" value="ACL66349.1"/>
    <property type="molecule type" value="Genomic_DNA"/>
</dbReference>
<dbReference type="Proteomes" id="UP000007089">
    <property type="component" value="Chromosome"/>
</dbReference>
<evidence type="ECO:0000313" key="4">
    <source>
        <dbReference type="Proteomes" id="UP000007089"/>
    </source>
</evidence>
<organism evidence="3 4">
    <name type="scientific">Anaeromyxobacter dehalogenans (strain ATCC BAA-258 / DSM 21875 / 2CP-1)</name>
    <dbReference type="NCBI Taxonomy" id="455488"/>
    <lineage>
        <taxon>Bacteria</taxon>
        <taxon>Pseudomonadati</taxon>
        <taxon>Myxococcota</taxon>
        <taxon>Myxococcia</taxon>
        <taxon>Myxococcales</taxon>
        <taxon>Cystobacterineae</taxon>
        <taxon>Anaeromyxobacteraceae</taxon>
        <taxon>Anaeromyxobacter</taxon>
    </lineage>
</organism>
<evidence type="ECO:0000256" key="1">
    <source>
        <dbReference type="SAM" id="MobiDB-lite"/>
    </source>
</evidence>
<proteinExistence type="predicted"/>
<reference evidence="3" key="1">
    <citation type="submission" date="2009-01" db="EMBL/GenBank/DDBJ databases">
        <title>Complete sequence of Anaeromyxobacter dehalogenans 2CP-1.</title>
        <authorList>
            <consortium name="US DOE Joint Genome Institute"/>
            <person name="Lucas S."/>
            <person name="Copeland A."/>
            <person name="Lapidus A."/>
            <person name="Glavina del Rio T."/>
            <person name="Dalin E."/>
            <person name="Tice H."/>
            <person name="Bruce D."/>
            <person name="Goodwin L."/>
            <person name="Pitluck S."/>
            <person name="Saunders E."/>
            <person name="Brettin T."/>
            <person name="Detter J.C."/>
            <person name="Han C."/>
            <person name="Larimer F."/>
            <person name="Land M."/>
            <person name="Hauser L."/>
            <person name="Kyrpides N."/>
            <person name="Ovchinnikova G."/>
            <person name="Beliaev A.S."/>
            <person name="Richardson P."/>
        </authorList>
    </citation>
    <scope>NUCLEOTIDE SEQUENCE</scope>
    <source>
        <strain evidence="3">2CP-1</strain>
    </source>
</reference>
<accession>B8JFH2</accession>
<name>B8JFH2_ANAD2</name>
<sequence length="408" mass="41616">MLCAFLALALNVGHLFSVRGELQNASDAGALAGAIELDGRTAKFGAARAVAASYAAEHFTDSGTGVVAESVELGQWATPSEAPSCDQRGDASPDGHRFCFVDDAAFASGLRVNAVRVVTARTGAAGSAGGGGVELFAGGIIAPNDADGRSTVRAAAVAVSGGPCDQGCPTLPIVLRAGCLRQAGGLRCNPPATYFVGLNPAPRDSAGLTGLDQGTATSPPPPTNSPAVCDVVTRPPGCSANLSTGVPISTSNGNNWTSNCTAGCTYKKPADPTANGWEQTKNATICEALRSKIDRDCDGQIDATPVIAQVPVVVYPGEDEDSCPENAQYNGTAIVVGFATIQLVSARCDKDSPSSSVSALCDAKMADASYSADMCMAFQFLCEQRDDEVANVGCGWFGTSPLQPVLVR</sequence>
<protein>
    <recommendedName>
        <fullName evidence="2">Putative Flp pilus-assembly TadG-like N-terminal domain-containing protein</fullName>
    </recommendedName>
</protein>
<keyword evidence="4" id="KW-1185">Reference proteome</keyword>
<gene>
    <name evidence="3" type="ordered locus">A2cp1_3014</name>
</gene>
<feature type="region of interest" description="Disordered" evidence="1">
    <location>
        <begin position="205"/>
        <end position="224"/>
    </location>
</feature>
<dbReference type="InterPro" id="IPR028087">
    <property type="entry name" value="Tad_N"/>
</dbReference>
<evidence type="ECO:0000259" key="2">
    <source>
        <dbReference type="Pfam" id="PF13400"/>
    </source>
</evidence>